<protein>
    <submittedName>
        <fullName evidence="1">Putative secreted protein</fullName>
    </submittedName>
</protein>
<name>A0A2M4DFP9_ANODA</name>
<evidence type="ECO:0000313" key="1">
    <source>
        <dbReference type="EMBL" id="MBW76331.1"/>
    </source>
</evidence>
<sequence length="136" mass="14870">MCHRLPFLPCIIIICTGRTIVVAIHPRRWMAVGSSVIIGIDQTIAAIAINSSEAVTGAVVEDVGITIAIGDDSQLLQRSVILLLAADMNTRNGHKHNYHPSTNHQCMMHRSQATINTGDQPLHDRQASCTLCLLYF</sequence>
<dbReference type="EMBL" id="GGFL01012153">
    <property type="protein sequence ID" value="MBW76331.1"/>
    <property type="molecule type" value="Transcribed_RNA"/>
</dbReference>
<dbReference type="AlphaFoldDB" id="A0A2M4DFP9"/>
<accession>A0A2M4DFP9</accession>
<reference evidence="1" key="1">
    <citation type="submission" date="2018-01" db="EMBL/GenBank/DDBJ databases">
        <title>An insight into the sialome of Amazonian anophelines.</title>
        <authorList>
            <person name="Ribeiro J.M."/>
            <person name="Scarpassa V."/>
            <person name="Calvo E."/>
        </authorList>
    </citation>
    <scope>NUCLEOTIDE SEQUENCE</scope>
</reference>
<proteinExistence type="predicted"/>
<organism evidence="1">
    <name type="scientific">Anopheles darlingi</name>
    <name type="common">Mosquito</name>
    <dbReference type="NCBI Taxonomy" id="43151"/>
    <lineage>
        <taxon>Eukaryota</taxon>
        <taxon>Metazoa</taxon>
        <taxon>Ecdysozoa</taxon>
        <taxon>Arthropoda</taxon>
        <taxon>Hexapoda</taxon>
        <taxon>Insecta</taxon>
        <taxon>Pterygota</taxon>
        <taxon>Neoptera</taxon>
        <taxon>Endopterygota</taxon>
        <taxon>Diptera</taxon>
        <taxon>Nematocera</taxon>
        <taxon>Culicoidea</taxon>
        <taxon>Culicidae</taxon>
        <taxon>Anophelinae</taxon>
        <taxon>Anopheles</taxon>
    </lineage>
</organism>